<proteinExistence type="predicted"/>
<evidence type="ECO:0000313" key="3">
    <source>
        <dbReference type="EMBL" id="CAF0797820.1"/>
    </source>
</evidence>
<keyword evidence="2" id="KW-0472">Membrane</keyword>
<dbReference type="PANTHER" id="PTHR33444:SF7">
    <property type="entry name" value="TRANSMEMBRANE PROTEIN 272"/>
    <property type="match status" value="1"/>
</dbReference>
<name>A0A813SJA7_ADIRI</name>
<keyword evidence="2" id="KW-1133">Transmembrane helix</keyword>
<keyword evidence="4" id="KW-1185">Reference proteome</keyword>
<keyword evidence="2" id="KW-0812">Transmembrane</keyword>
<dbReference type="Proteomes" id="UP000663828">
    <property type="component" value="Unassembled WGS sequence"/>
</dbReference>
<reference evidence="3" key="1">
    <citation type="submission" date="2021-02" db="EMBL/GenBank/DDBJ databases">
        <authorList>
            <person name="Nowell W R."/>
        </authorList>
    </citation>
    <scope>NUCLEOTIDE SEQUENCE</scope>
</reference>
<feature type="transmembrane region" description="Helical" evidence="2">
    <location>
        <begin position="167"/>
        <end position="195"/>
    </location>
</feature>
<dbReference type="AlphaFoldDB" id="A0A813SJA7"/>
<dbReference type="PANTHER" id="PTHR33444">
    <property type="entry name" value="SI:DKEY-19B23.12-RELATED"/>
    <property type="match status" value="1"/>
</dbReference>
<feature type="transmembrane region" description="Helical" evidence="2">
    <location>
        <begin position="306"/>
        <end position="327"/>
    </location>
</feature>
<dbReference type="EMBL" id="CAJNOR010000103">
    <property type="protein sequence ID" value="CAF0797820.1"/>
    <property type="molecule type" value="Genomic_DNA"/>
</dbReference>
<feature type="region of interest" description="Disordered" evidence="1">
    <location>
        <begin position="1"/>
        <end position="24"/>
    </location>
</feature>
<protein>
    <submittedName>
        <fullName evidence="3">Uncharacterized protein</fullName>
    </submittedName>
</protein>
<feature type="transmembrane region" description="Helical" evidence="2">
    <location>
        <begin position="252"/>
        <end position="278"/>
    </location>
</feature>
<dbReference type="InterPro" id="IPR040350">
    <property type="entry name" value="TMEM272"/>
</dbReference>
<feature type="region of interest" description="Disordered" evidence="1">
    <location>
        <begin position="75"/>
        <end position="100"/>
    </location>
</feature>
<feature type="compositionally biased region" description="Low complexity" evidence="1">
    <location>
        <begin position="11"/>
        <end position="24"/>
    </location>
</feature>
<evidence type="ECO:0000256" key="1">
    <source>
        <dbReference type="SAM" id="MobiDB-lite"/>
    </source>
</evidence>
<accession>A0A813SJA7</accession>
<sequence>MFFYRGKPLTSRASSETSFSSDNSFLSNPNVTSAGILRQLSVNELDEINSTGFNQEYPVQRELFDTSRPLFTIPRPTIYLPTNNSERSRRFSRTPTPSTITHSSERAFYQNLPPPLPLPLPSLPSLSTQYPIDSQLLFPSPAQRYVPLPINYSIKKRKKSAREKPPGLFTTLFAGGLSTLAALIYLIVSLALPAAKLTFGILYLNECPVNKNIPLYMITAGACGLTIVILIVLSSACTLCRTMSDAKRSIHGFMICTIALVRGMQGVLTIFLIIWFFFGNFWVFSVRYRVQTERPNDVNNYCHPTLYWFAYWILIFTYIYAVFTYCLKFCINFFCCGAFDSWYRAFS</sequence>
<evidence type="ECO:0000256" key="2">
    <source>
        <dbReference type="SAM" id="Phobius"/>
    </source>
</evidence>
<organism evidence="3 4">
    <name type="scientific">Adineta ricciae</name>
    <name type="common">Rotifer</name>
    <dbReference type="NCBI Taxonomy" id="249248"/>
    <lineage>
        <taxon>Eukaryota</taxon>
        <taxon>Metazoa</taxon>
        <taxon>Spiralia</taxon>
        <taxon>Gnathifera</taxon>
        <taxon>Rotifera</taxon>
        <taxon>Eurotatoria</taxon>
        <taxon>Bdelloidea</taxon>
        <taxon>Adinetida</taxon>
        <taxon>Adinetidae</taxon>
        <taxon>Adineta</taxon>
    </lineage>
</organism>
<gene>
    <name evidence="3" type="ORF">XAT740_LOCUS2819</name>
</gene>
<evidence type="ECO:0000313" key="4">
    <source>
        <dbReference type="Proteomes" id="UP000663828"/>
    </source>
</evidence>
<comment type="caution">
    <text evidence="3">The sequence shown here is derived from an EMBL/GenBank/DDBJ whole genome shotgun (WGS) entry which is preliminary data.</text>
</comment>
<feature type="transmembrane region" description="Helical" evidence="2">
    <location>
        <begin position="215"/>
        <end position="240"/>
    </location>
</feature>